<gene>
    <name evidence="1" type="ORF">SLEP1_g56306</name>
</gene>
<dbReference type="Proteomes" id="UP001054252">
    <property type="component" value="Unassembled WGS sequence"/>
</dbReference>
<keyword evidence="2" id="KW-1185">Reference proteome</keyword>
<evidence type="ECO:0000313" key="1">
    <source>
        <dbReference type="EMBL" id="GKV49564.1"/>
    </source>
</evidence>
<organism evidence="1 2">
    <name type="scientific">Rubroshorea leprosula</name>
    <dbReference type="NCBI Taxonomy" id="152421"/>
    <lineage>
        <taxon>Eukaryota</taxon>
        <taxon>Viridiplantae</taxon>
        <taxon>Streptophyta</taxon>
        <taxon>Embryophyta</taxon>
        <taxon>Tracheophyta</taxon>
        <taxon>Spermatophyta</taxon>
        <taxon>Magnoliopsida</taxon>
        <taxon>eudicotyledons</taxon>
        <taxon>Gunneridae</taxon>
        <taxon>Pentapetalae</taxon>
        <taxon>rosids</taxon>
        <taxon>malvids</taxon>
        <taxon>Malvales</taxon>
        <taxon>Dipterocarpaceae</taxon>
        <taxon>Rubroshorea</taxon>
    </lineage>
</organism>
<dbReference type="AlphaFoldDB" id="A0AAV5MJ81"/>
<proteinExistence type="predicted"/>
<comment type="caution">
    <text evidence="1">The sequence shown here is derived from an EMBL/GenBank/DDBJ whole genome shotgun (WGS) entry which is preliminary data.</text>
</comment>
<reference evidence="1 2" key="1">
    <citation type="journal article" date="2021" name="Commun. Biol.">
        <title>The genome of Shorea leprosula (Dipterocarpaceae) highlights the ecological relevance of drought in aseasonal tropical rainforests.</title>
        <authorList>
            <person name="Ng K.K.S."/>
            <person name="Kobayashi M.J."/>
            <person name="Fawcett J.A."/>
            <person name="Hatakeyama M."/>
            <person name="Paape T."/>
            <person name="Ng C.H."/>
            <person name="Ang C.C."/>
            <person name="Tnah L.H."/>
            <person name="Lee C.T."/>
            <person name="Nishiyama T."/>
            <person name="Sese J."/>
            <person name="O'Brien M.J."/>
            <person name="Copetti D."/>
            <person name="Mohd Noor M.I."/>
            <person name="Ong R.C."/>
            <person name="Putra M."/>
            <person name="Sireger I.Z."/>
            <person name="Indrioko S."/>
            <person name="Kosugi Y."/>
            <person name="Izuno A."/>
            <person name="Isagi Y."/>
            <person name="Lee S.L."/>
            <person name="Shimizu K.K."/>
        </authorList>
    </citation>
    <scope>NUCLEOTIDE SEQUENCE [LARGE SCALE GENOMIC DNA]</scope>
    <source>
        <strain evidence="1">214</strain>
    </source>
</reference>
<dbReference type="EMBL" id="BPVZ01000305">
    <property type="protein sequence ID" value="GKV49564.1"/>
    <property type="molecule type" value="Genomic_DNA"/>
</dbReference>
<evidence type="ECO:0000313" key="2">
    <source>
        <dbReference type="Proteomes" id="UP001054252"/>
    </source>
</evidence>
<name>A0AAV5MJ81_9ROSI</name>
<sequence length="35" mass="4254">MVYTTESLQQCLYHHQSKKMLRSCLKLIGQWAKWN</sequence>
<protein>
    <submittedName>
        <fullName evidence="1">Uncharacterized protein</fullName>
    </submittedName>
</protein>
<accession>A0AAV5MJ81</accession>